<name>A0A8C5VKU4_MICMU</name>
<dbReference type="EMBL" id="ABDC03006995">
    <property type="status" value="NOT_ANNOTATED_CDS"/>
    <property type="molecule type" value="Genomic_DNA"/>
</dbReference>
<sequence length="123" mass="13229">MAQSNVSLSAGDQGNRVAYRASYGDLTRSASALAMVSGDSFLVARPEAIHLGPREAVRLSVRAESRRLTAGGRSLREPDSRNRSRQARFSPYPVPGVKLDLLRSVLQQRLIALGGVIAARISV</sequence>
<dbReference type="Proteomes" id="UP000694394">
    <property type="component" value="Chromosome 5"/>
</dbReference>
<feature type="region of interest" description="Disordered" evidence="1">
    <location>
        <begin position="68"/>
        <end position="89"/>
    </location>
</feature>
<accession>A0A8C5VKU4</accession>
<dbReference type="Pfam" id="PF15747">
    <property type="entry name" value="DUF4687"/>
    <property type="match status" value="1"/>
</dbReference>
<dbReference type="PANTHER" id="PTHR16445:SF0">
    <property type="entry name" value="GENE 5617-RELATED"/>
    <property type="match status" value="1"/>
</dbReference>
<protein>
    <submittedName>
        <fullName evidence="2">Chromosome 11 open reading frame 71</fullName>
    </submittedName>
</protein>
<evidence type="ECO:0000256" key="1">
    <source>
        <dbReference type="SAM" id="MobiDB-lite"/>
    </source>
</evidence>
<dbReference type="Ensembl" id="ENSMICT00000010072.3">
    <property type="protein sequence ID" value="ENSMICP00000025214.2"/>
    <property type="gene ID" value="ENSMICG00000010085.3"/>
</dbReference>
<gene>
    <name evidence="2" type="primary">C11orf71</name>
    <name evidence="2" type="synonym">C5H11orf71</name>
</gene>
<organism evidence="2 3">
    <name type="scientific">Microcebus murinus</name>
    <name type="common">Gray mouse lemur</name>
    <name type="synonym">Lemur murinus</name>
    <dbReference type="NCBI Taxonomy" id="30608"/>
    <lineage>
        <taxon>Eukaryota</taxon>
        <taxon>Metazoa</taxon>
        <taxon>Chordata</taxon>
        <taxon>Craniata</taxon>
        <taxon>Vertebrata</taxon>
        <taxon>Euteleostomi</taxon>
        <taxon>Mammalia</taxon>
        <taxon>Eutheria</taxon>
        <taxon>Euarchontoglires</taxon>
        <taxon>Primates</taxon>
        <taxon>Strepsirrhini</taxon>
        <taxon>Lemuriformes</taxon>
        <taxon>Cheirogaleidae</taxon>
        <taxon>Microcebus</taxon>
    </lineage>
</organism>
<reference evidence="2" key="1">
    <citation type="submission" date="2016-12" db="EMBL/GenBank/DDBJ databases">
        <title>Mouse lemur reference genome and diversity panel.</title>
        <authorList>
            <person name="Harris R."/>
            <person name="Larsen P."/>
            <person name="Liu Y."/>
            <person name="Hughes D.S."/>
            <person name="Murali S."/>
            <person name="Raveendran M."/>
            <person name="Korchina V."/>
            <person name="Wang M."/>
            <person name="Jhangiani S."/>
            <person name="Bandaranaike D."/>
            <person name="Bellair M."/>
            <person name="Blankenburg K."/>
            <person name="Chao H."/>
            <person name="Dahdouli M."/>
            <person name="Dinh H."/>
            <person name="Doddapaneni H."/>
            <person name="English A."/>
            <person name="Firestine M."/>
            <person name="Gnanaolivu R."/>
            <person name="Gross S."/>
            <person name="Hernandez B."/>
            <person name="Javaid M."/>
            <person name="Jayaseelan J."/>
            <person name="Jones J."/>
            <person name="Khan Z."/>
            <person name="Kovar C."/>
            <person name="Kurapati P."/>
            <person name="Le B."/>
            <person name="Lee S."/>
            <person name="Li M."/>
            <person name="Mathew T."/>
            <person name="Narasimhan A."/>
            <person name="Ngo D."/>
            <person name="Nguyen L."/>
            <person name="Okwuonu G."/>
            <person name="Ongeri F."/>
            <person name="Osuji N."/>
            <person name="Pu L.-L."/>
            <person name="Puazo M."/>
            <person name="Quiroz J."/>
            <person name="Raj R."/>
            <person name="Rajbhandari K."/>
            <person name="Reid J.G."/>
            <person name="Santibanez J."/>
            <person name="Sexton D."/>
            <person name="Skinner E."/>
            <person name="Vee V."/>
            <person name="Weissenberger G."/>
            <person name="Wu Y."/>
            <person name="Xin Y."/>
            <person name="Han Y."/>
            <person name="Campbell C."/>
            <person name="Brown A."/>
            <person name="Sullivan B."/>
            <person name="Shelton J."/>
            <person name="Brown S."/>
            <person name="Dudchenko O."/>
            <person name="Machol I."/>
            <person name="Durand N."/>
            <person name="Shamim M."/>
            <person name="Lieberman A."/>
            <person name="Muzny D.M."/>
            <person name="Richards S."/>
            <person name="Yoder A."/>
            <person name="Worley K.C."/>
            <person name="Rogers J."/>
            <person name="Gibbs R.A."/>
        </authorList>
    </citation>
    <scope>NUCLEOTIDE SEQUENCE [LARGE SCALE GENOMIC DNA]</scope>
</reference>
<reference evidence="2" key="2">
    <citation type="submission" date="2025-08" db="UniProtKB">
        <authorList>
            <consortium name="Ensembl"/>
        </authorList>
    </citation>
    <scope>IDENTIFICATION</scope>
</reference>
<dbReference type="InterPro" id="IPR031487">
    <property type="entry name" value="DUF4687"/>
</dbReference>
<dbReference type="AlphaFoldDB" id="A0A8C5VKU4"/>
<dbReference type="GeneTree" id="ENSGT00390000007962"/>
<dbReference type="PANTHER" id="PTHR16445">
    <property type="entry name" value="SIMILAR TO HYPOTHETICAL PROTEIN FLJ20010"/>
    <property type="match status" value="1"/>
</dbReference>
<proteinExistence type="predicted"/>
<reference evidence="2" key="3">
    <citation type="submission" date="2025-09" db="UniProtKB">
        <authorList>
            <consortium name="Ensembl"/>
        </authorList>
    </citation>
    <scope>IDENTIFICATION</scope>
</reference>
<evidence type="ECO:0000313" key="2">
    <source>
        <dbReference type="Ensembl" id="ENSMICP00000025214.2"/>
    </source>
</evidence>
<evidence type="ECO:0000313" key="3">
    <source>
        <dbReference type="Proteomes" id="UP000694394"/>
    </source>
</evidence>
<keyword evidence="3" id="KW-1185">Reference proteome</keyword>